<dbReference type="InterPro" id="IPR044878">
    <property type="entry name" value="UbiA_sf"/>
</dbReference>
<comment type="cofactor">
    <cofactor evidence="1">
        <name>Mg(2+)</name>
        <dbReference type="ChEBI" id="CHEBI:18420"/>
    </cofactor>
</comment>
<feature type="transmembrane region" description="Helical" evidence="8">
    <location>
        <begin position="269"/>
        <end position="290"/>
    </location>
</feature>
<dbReference type="InterPro" id="IPR006371">
    <property type="entry name" value="Polyprenyltransferase_UbiA-li"/>
</dbReference>
<name>A0A381XIL9_9ZZZZ</name>
<proteinExistence type="inferred from homology"/>
<dbReference type="GO" id="GO:0006744">
    <property type="term" value="P:ubiquinone biosynthetic process"/>
    <property type="evidence" value="ECO:0007669"/>
    <property type="project" value="TreeGrafter"/>
</dbReference>
<reference evidence="9" key="1">
    <citation type="submission" date="2018-05" db="EMBL/GenBank/DDBJ databases">
        <authorList>
            <person name="Lanie J.A."/>
            <person name="Ng W.-L."/>
            <person name="Kazmierczak K.M."/>
            <person name="Andrzejewski T.M."/>
            <person name="Davidsen T.M."/>
            <person name="Wayne K.J."/>
            <person name="Tettelin H."/>
            <person name="Glass J.I."/>
            <person name="Rusch D."/>
            <person name="Podicherti R."/>
            <person name="Tsui H.-C.T."/>
            <person name="Winkler M.E."/>
        </authorList>
    </citation>
    <scope>NUCLEOTIDE SEQUENCE</scope>
</reference>
<feature type="transmembrane region" description="Helical" evidence="8">
    <location>
        <begin position="143"/>
        <end position="164"/>
    </location>
</feature>
<evidence type="ECO:0008006" key="10">
    <source>
        <dbReference type="Google" id="ProtNLM"/>
    </source>
</evidence>
<dbReference type="FunFam" id="1.10.357.140:FF:000008">
    <property type="entry name" value="4-hydroxybenzoate octaprenyltransferase"/>
    <property type="match status" value="1"/>
</dbReference>
<comment type="similarity">
    <text evidence="3">Belongs to the UbiA prenyltransferase family.</text>
</comment>
<dbReference type="NCBIfam" id="TIGR01475">
    <property type="entry name" value="ubiA_other"/>
    <property type="match status" value="1"/>
</dbReference>
<comment type="subcellular location">
    <subcellularLocation>
        <location evidence="2">Membrane</location>
        <topology evidence="2">Multi-pass membrane protein</topology>
    </subcellularLocation>
</comment>
<evidence type="ECO:0000256" key="7">
    <source>
        <dbReference type="ARBA" id="ARBA00023136"/>
    </source>
</evidence>
<dbReference type="GO" id="GO:0005886">
    <property type="term" value="C:plasma membrane"/>
    <property type="evidence" value="ECO:0007669"/>
    <property type="project" value="TreeGrafter"/>
</dbReference>
<evidence type="ECO:0000256" key="2">
    <source>
        <dbReference type="ARBA" id="ARBA00004141"/>
    </source>
</evidence>
<sequence length="294" mass="32058">MTNNALRSGVAFWRRVGIFLEAIKFEHSVFALPFAILAAFISSGGWPDLTRFFWVIIAMVSMRTFGMSANRLIDGEIDSRNPRTAMRAIPTGEISRLAMYGYMSLAVLIFVAVISQLHPITWLLAPIPLAVMVGYPYLKRFTWLSHFGMGAVYLIVPPAVSLALTGTMPLGFVLIGIGSMAWVVGFDVLYATADFEVDRDQGLHSIPARFGIPVALIASKGLHLLAVLLLLIAGLVLGSNWLYFVGVVLVALLLAYEQSLVSSDDLSKLNLAFFTMNGVIAIVFGIFVVIGEII</sequence>
<keyword evidence="4" id="KW-0808">Transferase</keyword>
<keyword evidence="5 8" id="KW-0812">Transmembrane</keyword>
<gene>
    <name evidence="9" type="ORF">METZ01_LOCUS117442</name>
</gene>
<dbReference type="Gene3D" id="1.10.357.140">
    <property type="entry name" value="UbiA prenyltransferase"/>
    <property type="match status" value="1"/>
</dbReference>
<dbReference type="AlphaFoldDB" id="A0A381XIL9"/>
<organism evidence="9">
    <name type="scientific">marine metagenome</name>
    <dbReference type="NCBI Taxonomy" id="408172"/>
    <lineage>
        <taxon>unclassified sequences</taxon>
        <taxon>metagenomes</taxon>
        <taxon>ecological metagenomes</taxon>
    </lineage>
</organism>
<evidence type="ECO:0000256" key="8">
    <source>
        <dbReference type="SAM" id="Phobius"/>
    </source>
</evidence>
<evidence type="ECO:0000256" key="1">
    <source>
        <dbReference type="ARBA" id="ARBA00001946"/>
    </source>
</evidence>
<evidence type="ECO:0000256" key="4">
    <source>
        <dbReference type="ARBA" id="ARBA00022679"/>
    </source>
</evidence>
<protein>
    <recommendedName>
        <fullName evidence="10">4-hydroxybenzoate polyprenyltransferase</fullName>
    </recommendedName>
</protein>
<feature type="transmembrane region" description="Helical" evidence="8">
    <location>
        <begin position="94"/>
        <end position="114"/>
    </location>
</feature>
<evidence type="ECO:0000256" key="5">
    <source>
        <dbReference type="ARBA" id="ARBA00022692"/>
    </source>
</evidence>
<keyword evidence="7 8" id="KW-0472">Membrane</keyword>
<dbReference type="Pfam" id="PF01040">
    <property type="entry name" value="UbiA"/>
    <property type="match status" value="1"/>
</dbReference>
<dbReference type="GO" id="GO:0016765">
    <property type="term" value="F:transferase activity, transferring alkyl or aryl (other than methyl) groups"/>
    <property type="evidence" value="ECO:0007669"/>
    <property type="project" value="InterPro"/>
</dbReference>
<feature type="transmembrane region" description="Helical" evidence="8">
    <location>
        <begin position="52"/>
        <end position="73"/>
    </location>
</feature>
<feature type="transmembrane region" description="Helical" evidence="8">
    <location>
        <begin position="241"/>
        <end position="257"/>
    </location>
</feature>
<feature type="transmembrane region" description="Helical" evidence="8">
    <location>
        <begin position="29"/>
        <end position="46"/>
    </location>
</feature>
<dbReference type="PANTHER" id="PTHR11048:SF28">
    <property type="entry name" value="4-HYDROXYBENZOATE POLYPRENYLTRANSFERASE, MITOCHONDRIAL"/>
    <property type="match status" value="1"/>
</dbReference>
<evidence type="ECO:0000256" key="6">
    <source>
        <dbReference type="ARBA" id="ARBA00022989"/>
    </source>
</evidence>
<dbReference type="InterPro" id="IPR039653">
    <property type="entry name" value="Prenyltransferase"/>
</dbReference>
<dbReference type="CDD" id="cd13959">
    <property type="entry name" value="PT_UbiA_COQ2"/>
    <property type="match status" value="1"/>
</dbReference>
<feature type="transmembrane region" description="Helical" evidence="8">
    <location>
        <begin position="170"/>
        <end position="190"/>
    </location>
</feature>
<dbReference type="PANTHER" id="PTHR11048">
    <property type="entry name" value="PRENYLTRANSFERASES"/>
    <property type="match status" value="1"/>
</dbReference>
<evidence type="ECO:0000313" key="9">
    <source>
        <dbReference type="EMBL" id="SVA64588.1"/>
    </source>
</evidence>
<dbReference type="FunFam" id="1.20.120.1780:FF:000001">
    <property type="entry name" value="4-hydroxybenzoate octaprenyltransferase"/>
    <property type="match status" value="1"/>
</dbReference>
<dbReference type="Gene3D" id="1.20.120.1780">
    <property type="entry name" value="UbiA prenyltransferase"/>
    <property type="match status" value="1"/>
</dbReference>
<dbReference type="EMBL" id="UINC01015317">
    <property type="protein sequence ID" value="SVA64588.1"/>
    <property type="molecule type" value="Genomic_DNA"/>
</dbReference>
<feature type="transmembrane region" description="Helical" evidence="8">
    <location>
        <begin position="210"/>
        <end position="235"/>
    </location>
</feature>
<accession>A0A381XIL9</accession>
<evidence type="ECO:0000256" key="3">
    <source>
        <dbReference type="ARBA" id="ARBA00005985"/>
    </source>
</evidence>
<dbReference type="InterPro" id="IPR000537">
    <property type="entry name" value="UbiA_prenyltransferase"/>
</dbReference>
<keyword evidence="6 8" id="KW-1133">Transmembrane helix</keyword>